<dbReference type="PRINTS" id="PR00765">
    <property type="entry name" value="CRBOXYPTASEA"/>
</dbReference>
<evidence type="ECO:0000259" key="6">
    <source>
        <dbReference type="PROSITE" id="PS52035"/>
    </source>
</evidence>
<accession>A0ABR2Z3B4</accession>
<evidence type="ECO:0000256" key="5">
    <source>
        <dbReference type="SAM" id="Phobius"/>
    </source>
</evidence>
<dbReference type="PANTHER" id="PTHR11532">
    <property type="entry name" value="PROTEASE M14 CARBOXYPEPTIDASE"/>
    <property type="match status" value="1"/>
</dbReference>
<keyword evidence="5" id="KW-1133">Transmembrane helix</keyword>
<comment type="similarity">
    <text evidence="1 3">Belongs to the peptidase M14 family.</text>
</comment>
<dbReference type="CDD" id="cd11308">
    <property type="entry name" value="Peptidase_M14NE-CP-C_like"/>
    <property type="match status" value="1"/>
</dbReference>
<protein>
    <recommendedName>
        <fullName evidence="6">Peptidase M14 domain-containing protein</fullName>
    </recommendedName>
</protein>
<evidence type="ECO:0000256" key="4">
    <source>
        <dbReference type="SAM" id="MobiDB-lite"/>
    </source>
</evidence>
<dbReference type="InterPro" id="IPR050753">
    <property type="entry name" value="Peptidase_M14_domain"/>
</dbReference>
<dbReference type="Proteomes" id="UP001491310">
    <property type="component" value="Unassembled WGS sequence"/>
</dbReference>
<dbReference type="SUPFAM" id="SSF53187">
    <property type="entry name" value="Zn-dependent exopeptidases"/>
    <property type="match status" value="1"/>
</dbReference>
<dbReference type="Gene3D" id="2.60.40.1120">
    <property type="entry name" value="Carboxypeptidase-like, regulatory domain"/>
    <property type="match status" value="1"/>
</dbReference>
<feature type="region of interest" description="Disordered" evidence="4">
    <location>
        <begin position="1"/>
        <end position="22"/>
    </location>
</feature>
<proteinExistence type="inferred from homology"/>
<feature type="transmembrane region" description="Helical" evidence="5">
    <location>
        <begin position="449"/>
        <end position="469"/>
    </location>
</feature>
<sequence length="498" mass="54641">MQGTSHVHHYAERRSSSARGVEDRQLLDLSGSHVASTLKTYFNNSELEEHMRGYAHRCGAVSRLFSVGDSVEGRPLWALEISSRPGIEEAKPSFKYVANMHGDEPSGRQLLLAVAEWLCANHATDERAKRIVEEMHLFLLPTMNPDGFERRQRPNARHVDLNRDFPDPFEHGEAGIVEPSGKEQPETLAIMKWILSRHFVASASLHEGALVANYPWDGTADRGTHYSRAPDDAAFLHLAHVYADAHATMHASHEFKGGVTNGAHWYPLWGGMQDWNYIVGDCLELTLELAPNKWPPPQDLPRLFEENLPAMLALPLTSCFGGVRGFVRERGASGRLLGEGGAPGKGRPLGATIHVSGIDKTMSASSTYGDFYRPLSPGTYNVTAAMAGYATETVTVTIPADGSGEMVEFHLGRAGPEAVTKWNLARKFGPLREATPEPVAFSEAVNARIVQNVVFVMAGLAVLMLLRAAHHRFYARSSSRLAAPGGLHSSPHRRSPLR</sequence>
<keyword evidence="2" id="KW-0325">Glycoprotein</keyword>
<organism evidence="7 8">
    <name type="scientific">Coccomyxa subellipsoidea</name>
    <dbReference type="NCBI Taxonomy" id="248742"/>
    <lineage>
        <taxon>Eukaryota</taxon>
        <taxon>Viridiplantae</taxon>
        <taxon>Chlorophyta</taxon>
        <taxon>core chlorophytes</taxon>
        <taxon>Trebouxiophyceae</taxon>
        <taxon>Trebouxiophyceae incertae sedis</taxon>
        <taxon>Coccomyxaceae</taxon>
        <taxon>Coccomyxa</taxon>
    </lineage>
</organism>
<keyword evidence="5" id="KW-0472">Membrane</keyword>
<dbReference type="PANTHER" id="PTHR11532:SF57">
    <property type="entry name" value="CARBOXYPEPTIDASE D, B"/>
    <property type="match status" value="1"/>
</dbReference>
<evidence type="ECO:0000256" key="3">
    <source>
        <dbReference type="PROSITE-ProRule" id="PRU01379"/>
    </source>
</evidence>
<evidence type="ECO:0000256" key="1">
    <source>
        <dbReference type="ARBA" id="ARBA00005988"/>
    </source>
</evidence>
<gene>
    <name evidence="7" type="ORF">WJX75_003872</name>
</gene>
<dbReference type="PROSITE" id="PS52035">
    <property type="entry name" value="PEPTIDASE_M14"/>
    <property type="match status" value="1"/>
</dbReference>
<keyword evidence="5" id="KW-0812">Transmembrane</keyword>
<dbReference type="Gene3D" id="3.40.630.10">
    <property type="entry name" value="Zn peptidases"/>
    <property type="match status" value="1"/>
</dbReference>
<dbReference type="InterPro" id="IPR008969">
    <property type="entry name" value="CarboxyPept-like_regulatory"/>
</dbReference>
<dbReference type="SMART" id="SM00631">
    <property type="entry name" value="Zn_pept"/>
    <property type="match status" value="1"/>
</dbReference>
<keyword evidence="8" id="KW-1185">Reference proteome</keyword>
<feature type="active site" description="Proton donor/acceptor" evidence="3">
    <location>
        <position position="288"/>
    </location>
</feature>
<dbReference type="Pfam" id="PF00246">
    <property type="entry name" value="Peptidase_M14"/>
    <property type="match status" value="1"/>
</dbReference>
<dbReference type="InterPro" id="IPR000834">
    <property type="entry name" value="Peptidase_M14"/>
</dbReference>
<feature type="domain" description="Peptidase M14" evidence="6">
    <location>
        <begin position="40"/>
        <end position="318"/>
    </location>
</feature>
<evidence type="ECO:0000313" key="7">
    <source>
        <dbReference type="EMBL" id="KAK9918404.1"/>
    </source>
</evidence>
<reference evidence="7 8" key="1">
    <citation type="journal article" date="2024" name="Nat. Commun.">
        <title>Phylogenomics reveals the evolutionary origins of lichenization in chlorophyte algae.</title>
        <authorList>
            <person name="Puginier C."/>
            <person name="Libourel C."/>
            <person name="Otte J."/>
            <person name="Skaloud P."/>
            <person name="Haon M."/>
            <person name="Grisel S."/>
            <person name="Petersen M."/>
            <person name="Berrin J.G."/>
            <person name="Delaux P.M."/>
            <person name="Dal Grande F."/>
            <person name="Keller J."/>
        </authorList>
    </citation>
    <scope>NUCLEOTIDE SEQUENCE [LARGE SCALE GENOMIC DNA]</scope>
    <source>
        <strain evidence="7 8">SAG 216-7</strain>
    </source>
</reference>
<evidence type="ECO:0000256" key="2">
    <source>
        <dbReference type="ARBA" id="ARBA00023180"/>
    </source>
</evidence>
<dbReference type="EMBL" id="JALJOT010000001">
    <property type="protein sequence ID" value="KAK9918404.1"/>
    <property type="molecule type" value="Genomic_DNA"/>
</dbReference>
<dbReference type="SUPFAM" id="SSF49464">
    <property type="entry name" value="Carboxypeptidase regulatory domain-like"/>
    <property type="match status" value="1"/>
</dbReference>
<comment type="caution">
    <text evidence="7">The sequence shown here is derived from an EMBL/GenBank/DDBJ whole genome shotgun (WGS) entry which is preliminary data.</text>
</comment>
<evidence type="ECO:0000313" key="8">
    <source>
        <dbReference type="Proteomes" id="UP001491310"/>
    </source>
</evidence>
<feature type="compositionally biased region" description="Basic and acidic residues" evidence="4">
    <location>
        <begin position="9"/>
        <end position="22"/>
    </location>
</feature>
<name>A0ABR2Z3B4_9CHLO</name>